<sequence length="222" mass="25896">MLFIGKILLGKIKMKNKFITEYVTKQLNNLLPDGYIIENLDTYILKTINNLMFEKVRIWKENPELEVLNSTKYPIFLYKLSRELYLNNEIKGATKIFYLNKILHSIDLFYEIDLKENFLLGHTIGSVFCKAQYGNYSIFWQNILVGVDKNKRPKLNDGLVMFPNSSIVGDCIVGKNVVISANTNIINENIPDNVIVFSNNNKLIFKKLNKFYAKKYFEIKED</sequence>
<proteinExistence type="predicted"/>
<evidence type="ECO:0000313" key="1">
    <source>
        <dbReference type="EMBL" id="RXJ84398.1"/>
    </source>
</evidence>
<gene>
    <name evidence="1" type="ORF">CRU90_05880</name>
</gene>
<dbReference type="EMBL" id="PDJZ01000005">
    <property type="protein sequence ID" value="RXJ84398.1"/>
    <property type="molecule type" value="Genomic_DNA"/>
</dbReference>
<evidence type="ECO:0000313" key="2">
    <source>
        <dbReference type="Proteomes" id="UP000290870"/>
    </source>
</evidence>
<dbReference type="InterPro" id="IPR011004">
    <property type="entry name" value="Trimer_LpxA-like_sf"/>
</dbReference>
<reference evidence="1 2" key="1">
    <citation type="submission" date="2017-10" db="EMBL/GenBank/DDBJ databases">
        <title>Genomics of the genus Arcobacter.</title>
        <authorList>
            <person name="Perez-Cataluna A."/>
            <person name="Figueras M.J."/>
        </authorList>
    </citation>
    <scope>NUCLEOTIDE SEQUENCE [LARGE SCALE GENOMIC DNA]</scope>
    <source>
        <strain evidence="1 2">F26</strain>
    </source>
</reference>
<protein>
    <recommendedName>
        <fullName evidence="3">Serine O-acetyltransferase</fullName>
    </recommendedName>
</protein>
<dbReference type="Gene3D" id="2.160.10.10">
    <property type="entry name" value="Hexapeptide repeat proteins"/>
    <property type="match status" value="1"/>
</dbReference>
<evidence type="ECO:0008006" key="3">
    <source>
        <dbReference type="Google" id="ProtNLM"/>
    </source>
</evidence>
<name>A0A4Q0ZLI6_9BACT</name>
<comment type="caution">
    <text evidence="1">The sequence shown here is derived from an EMBL/GenBank/DDBJ whole genome shotgun (WGS) entry which is preliminary data.</text>
</comment>
<organism evidence="1 2">
    <name type="scientific">Arcobacter cloacae</name>
    <dbReference type="NCBI Taxonomy" id="1054034"/>
    <lineage>
        <taxon>Bacteria</taxon>
        <taxon>Pseudomonadati</taxon>
        <taxon>Campylobacterota</taxon>
        <taxon>Epsilonproteobacteria</taxon>
        <taxon>Campylobacterales</taxon>
        <taxon>Arcobacteraceae</taxon>
        <taxon>Arcobacter</taxon>
    </lineage>
</organism>
<dbReference type="AlphaFoldDB" id="A0A4Q0ZLI6"/>
<accession>A0A4Q0ZLI6</accession>
<dbReference type="SUPFAM" id="SSF51161">
    <property type="entry name" value="Trimeric LpxA-like enzymes"/>
    <property type="match status" value="1"/>
</dbReference>
<dbReference type="Proteomes" id="UP000290870">
    <property type="component" value="Unassembled WGS sequence"/>
</dbReference>